<evidence type="ECO:0000259" key="4">
    <source>
        <dbReference type="Pfam" id="PF24160"/>
    </source>
</evidence>
<dbReference type="PANTHER" id="PTHR12770">
    <property type="entry name" value="RUS1 FAMILY PROTEIN C16ORF58"/>
    <property type="match status" value="1"/>
</dbReference>
<dbReference type="Pfam" id="PF24160">
    <property type="entry name" value="UVB_sens_C"/>
    <property type="match status" value="1"/>
</dbReference>
<dbReference type="Pfam" id="PF04884">
    <property type="entry name" value="UVB_sens_prot"/>
    <property type="match status" value="1"/>
</dbReference>
<protein>
    <submittedName>
        <fullName evidence="5">2272_t:CDS:1</fullName>
    </submittedName>
</protein>
<reference evidence="5" key="1">
    <citation type="submission" date="2021-06" db="EMBL/GenBank/DDBJ databases">
        <authorList>
            <person name="Kallberg Y."/>
            <person name="Tangrot J."/>
            <person name="Rosling A."/>
        </authorList>
    </citation>
    <scope>NUCLEOTIDE SEQUENCE</scope>
    <source>
        <strain evidence="5">MT106</strain>
    </source>
</reference>
<organism evidence="5 6">
    <name type="scientific">Ambispora gerdemannii</name>
    <dbReference type="NCBI Taxonomy" id="144530"/>
    <lineage>
        <taxon>Eukaryota</taxon>
        <taxon>Fungi</taxon>
        <taxon>Fungi incertae sedis</taxon>
        <taxon>Mucoromycota</taxon>
        <taxon>Glomeromycotina</taxon>
        <taxon>Glomeromycetes</taxon>
        <taxon>Archaeosporales</taxon>
        <taxon>Ambisporaceae</taxon>
        <taxon>Ambispora</taxon>
    </lineage>
</organism>
<name>A0A9N9GC52_9GLOM</name>
<feature type="domain" description="Protein root UVB sensitive/RUS" evidence="3">
    <location>
        <begin position="139"/>
        <end position="377"/>
    </location>
</feature>
<proteinExistence type="inferred from homology"/>
<evidence type="ECO:0000313" key="5">
    <source>
        <dbReference type="EMBL" id="CAG8592057.1"/>
    </source>
</evidence>
<dbReference type="EMBL" id="CAJVPL010001904">
    <property type="protein sequence ID" value="CAG8592057.1"/>
    <property type="molecule type" value="Genomic_DNA"/>
</dbReference>
<comment type="caution">
    <text evidence="5">The sequence shown here is derived from an EMBL/GenBank/DDBJ whole genome shotgun (WGS) entry which is preliminary data.</text>
</comment>
<dbReference type="InterPro" id="IPR006968">
    <property type="entry name" value="RUS_fam"/>
</dbReference>
<comment type="similarity">
    <text evidence="1">Belongs to the RUS1 family.</text>
</comment>
<accession>A0A9N9GC52</accession>
<dbReference type="Proteomes" id="UP000789831">
    <property type="component" value="Unassembled WGS sequence"/>
</dbReference>
<dbReference type="InterPro" id="IPR055412">
    <property type="entry name" value="UVB_sens_C"/>
</dbReference>
<feature type="domain" description="Root UVB sensitive protein C-terminal" evidence="4">
    <location>
        <begin position="503"/>
        <end position="589"/>
    </location>
</feature>
<dbReference type="PANTHER" id="PTHR12770:SF22">
    <property type="entry name" value="PROTEIN ROOT UVB SENSITIVE 1, CHLOROPLASTIC"/>
    <property type="match status" value="1"/>
</dbReference>
<feature type="region of interest" description="Disordered" evidence="2">
    <location>
        <begin position="76"/>
        <end position="99"/>
    </location>
</feature>
<sequence length="690" mass="78962">MILIQSYYLTRNNLSRRFFCASVVVNNKLIETKYQRTIKSLQGQFQNKQEDSLKKQPKQIRQFIRRPWRSKIDVFTFPDNSNFPNQKDREKENDKQENEQINNKAETITAKKSTPITLTQIPVHSFKKSTLHGFFLEIKQQTITAFMPKGYPYSVADNYLNFAKWQFMHNVAGSVTGVLATQSLLYGLAALNWIIKDGLGQLGGVIYAASISDRFDSEPKRHRFQSTVAMQLASVLELMTPLWPNMFLLIASVSNIGKNIAWLAGSATRAQMHKTFALRDNLGDLTGKSGSQTTAAGLLGAGIGITISAAITTLSTSAASSIAIDSISSTTLPAIYIFAAFMPFSALNLYASYQSSLYVTSSTLNVPRAEMILHEVLFHHSPFSPLKLEKYPKISVFTPREISVQEVFVRRYRSKFNIPIVIEPALHQYPCDKYDKELYSAFQQEGFKHHAEYFLLHVFDKHHIFANRLSSRFQYFSNSKIFGNEHDTLWKDPRFQLKLKNIRQQQHVALWFSQRAKPKDMIKGFAHACAFRFSLDRKIQEQLEQEPEKVFDYKDSEQVVKVVNDTYDWVDKVSEELFEGLLAEKWDIEYLFFAEREDGRLFTQPILGKQILISKTTLLLPDIFPSGLLPIKINEPKVQYCAVILISYHLSQEDDAPVPTELNEAIIKQLTEKHAVAEENFVEVVTRVQP</sequence>
<evidence type="ECO:0000256" key="2">
    <source>
        <dbReference type="SAM" id="MobiDB-lite"/>
    </source>
</evidence>
<evidence type="ECO:0000256" key="1">
    <source>
        <dbReference type="ARBA" id="ARBA00007558"/>
    </source>
</evidence>
<gene>
    <name evidence="5" type="ORF">AGERDE_LOCUS8658</name>
</gene>
<keyword evidence="6" id="KW-1185">Reference proteome</keyword>
<dbReference type="OrthoDB" id="19606at2759"/>
<dbReference type="InterPro" id="IPR054549">
    <property type="entry name" value="UVB_sens_RUS_dom"/>
</dbReference>
<evidence type="ECO:0000313" key="6">
    <source>
        <dbReference type="Proteomes" id="UP000789831"/>
    </source>
</evidence>
<evidence type="ECO:0000259" key="3">
    <source>
        <dbReference type="Pfam" id="PF04884"/>
    </source>
</evidence>
<dbReference type="AlphaFoldDB" id="A0A9N9GC52"/>
<feature type="compositionally biased region" description="Basic and acidic residues" evidence="2">
    <location>
        <begin position="86"/>
        <end position="98"/>
    </location>
</feature>